<dbReference type="OrthoDB" id="9921364at2"/>
<organism evidence="2 3">
    <name type="scientific">Parashewanella curva</name>
    <dbReference type="NCBI Taxonomy" id="2338552"/>
    <lineage>
        <taxon>Bacteria</taxon>
        <taxon>Pseudomonadati</taxon>
        <taxon>Pseudomonadota</taxon>
        <taxon>Gammaproteobacteria</taxon>
        <taxon>Alteromonadales</taxon>
        <taxon>Shewanellaceae</taxon>
        <taxon>Parashewanella</taxon>
    </lineage>
</organism>
<dbReference type="EMBL" id="QZEI01000081">
    <property type="protein sequence ID" value="RLV58311.1"/>
    <property type="molecule type" value="Genomic_DNA"/>
</dbReference>
<dbReference type="AlphaFoldDB" id="A0A3L8PSE0"/>
<feature type="transmembrane region" description="Helical" evidence="1">
    <location>
        <begin position="6"/>
        <end position="31"/>
    </location>
</feature>
<sequence length="106" mass="12243">MVVSILLVIGFMLILFVSMALVLSPLISVLTKKQDIRNRKKYAKELFDAIKENDLQPNKSDIEISNFVADMLFKRQSNLWNRKTFIGKWCLGMIAPERSDHFVDVP</sequence>
<evidence type="ECO:0000313" key="2">
    <source>
        <dbReference type="EMBL" id="RLV58311.1"/>
    </source>
</evidence>
<keyword evidence="1" id="KW-1133">Transmembrane helix</keyword>
<comment type="caution">
    <text evidence="2">The sequence shown here is derived from an EMBL/GenBank/DDBJ whole genome shotgun (WGS) entry which is preliminary data.</text>
</comment>
<keyword evidence="1" id="KW-0472">Membrane</keyword>
<protein>
    <submittedName>
        <fullName evidence="2">Uncharacterized protein</fullName>
    </submittedName>
</protein>
<reference evidence="2 3" key="1">
    <citation type="submission" date="2018-09" db="EMBL/GenBank/DDBJ databases">
        <title>Phylogeny of the Shewanellaceae, and recommendation for two new genera, Pseudoshewanella and Parashewanella.</title>
        <authorList>
            <person name="Wang G."/>
        </authorList>
    </citation>
    <scope>NUCLEOTIDE SEQUENCE [LARGE SCALE GENOMIC DNA]</scope>
    <source>
        <strain evidence="2 3">C51</strain>
    </source>
</reference>
<proteinExistence type="predicted"/>
<name>A0A3L8PSE0_9GAMM</name>
<keyword evidence="1" id="KW-0812">Transmembrane</keyword>
<gene>
    <name evidence="2" type="ORF">D5018_18045</name>
</gene>
<evidence type="ECO:0000313" key="3">
    <source>
        <dbReference type="Proteomes" id="UP000281474"/>
    </source>
</evidence>
<accession>A0A3L8PSE0</accession>
<evidence type="ECO:0000256" key="1">
    <source>
        <dbReference type="SAM" id="Phobius"/>
    </source>
</evidence>
<keyword evidence="3" id="KW-1185">Reference proteome</keyword>
<dbReference type="Proteomes" id="UP000281474">
    <property type="component" value="Unassembled WGS sequence"/>
</dbReference>